<dbReference type="EMBL" id="KZ303844">
    <property type="protein sequence ID" value="PHZ15356.1"/>
    <property type="molecule type" value="Genomic_DNA"/>
</dbReference>
<dbReference type="RefSeq" id="XP_023469064.1">
    <property type="nucleotide sequence ID" value="XM_023612304.1"/>
</dbReference>
<dbReference type="Proteomes" id="UP000242254">
    <property type="component" value="Unassembled WGS sequence"/>
</dbReference>
<feature type="transmembrane region" description="Helical" evidence="1">
    <location>
        <begin position="62"/>
        <end position="81"/>
    </location>
</feature>
<gene>
    <name evidence="2" type="ORF">RHIMIDRAFT_272203</name>
</gene>
<evidence type="ECO:0000313" key="3">
    <source>
        <dbReference type="Proteomes" id="UP000242254"/>
    </source>
</evidence>
<proteinExistence type="predicted"/>
<name>A0A2G4T3U8_RHIZD</name>
<organism evidence="2 3">
    <name type="scientific">Rhizopus microsporus ATCC 52813</name>
    <dbReference type="NCBI Taxonomy" id="1340429"/>
    <lineage>
        <taxon>Eukaryota</taxon>
        <taxon>Fungi</taxon>
        <taxon>Fungi incertae sedis</taxon>
        <taxon>Mucoromycota</taxon>
        <taxon>Mucoromycotina</taxon>
        <taxon>Mucoromycetes</taxon>
        <taxon>Mucorales</taxon>
        <taxon>Mucorineae</taxon>
        <taxon>Rhizopodaceae</taxon>
        <taxon>Rhizopus</taxon>
    </lineage>
</organism>
<evidence type="ECO:0000313" key="2">
    <source>
        <dbReference type="EMBL" id="PHZ15356.1"/>
    </source>
</evidence>
<keyword evidence="3" id="KW-1185">Reference proteome</keyword>
<sequence length="84" mass="9375">MKSCTHTSVQHVMLTCIACTEESNSSYVTSETLDTSRNEQCEKGIEQLSQTETVRYEEGGSYPWIVVLCTFFILTVGLATGQSW</sequence>
<keyword evidence="1" id="KW-0472">Membrane</keyword>
<keyword evidence="1" id="KW-0812">Transmembrane</keyword>
<keyword evidence="1" id="KW-1133">Transmembrane helix</keyword>
<protein>
    <submittedName>
        <fullName evidence="2">Uncharacterized protein</fullName>
    </submittedName>
</protein>
<accession>A0A2G4T3U8</accession>
<dbReference type="GeneID" id="35443293"/>
<dbReference type="AlphaFoldDB" id="A0A2G4T3U8"/>
<reference evidence="2 3" key="1">
    <citation type="journal article" date="2016" name="Proc. Natl. Acad. Sci. U.S.A.">
        <title>Lipid metabolic changes in an early divergent fungus govern the establishment of a mutualistic symbiosis with endobacteria.</title>
        <authorList>
            <person name="Lastovetsky O.A."/>
            <person name="Gaspar M.L."/>
            <person name="Mondo S.J."/>
            <person name="LaButti K.M."/>
            <person name="Sandor L."/>
            <person name="Grigoriev I.V."/>
            <person name="Henry S.A."/>
            <person name="Pawlowska T.E."/>
        </authorList>
    </citation>
    <scope>NUCLEOTIDE SEQUENCE [LARGE SCALE GENOMIC DNA]</scope>
    <source>
        <strain evidence="2 3">ATCC 52813</strain>
    </source>
</reference>
<evidence type="ECO:0000256" key="1">
    <source>
        <dbReference type="SAM" id="Phobius"/>
    </source>
</evidence>